<proteinExistence type="predicted"/>
<dbReference type="Proteomes" id="UP000672657">
    <property type="component" value="Unassembled WGS sequence"/>
</dbReference>
<comment type="caution">
    <text evidence="2">The sequence shown here is derived from an EMBL/GenBank/DDBJ whole genome shotgun (WGS) entry which is preliminary data.</text>
</comment>
<sequence length="183" mass="20956">MKAATLEKLQQAARDGACRLVYLDEAGFSASPPVQRGWSPIGQPHCTVPQPHCRRSVLGALDYGANRLVHQTSKGSIKRPFVIEFLEEIAQSATPGQLTVVVLDNAKIHHAIEQDILDRWLFEHRMVLFHLPPYSPELNLIEIVWKHAKYHWRRFVTWTKETIDTEIENLLSGYGSKFEIRFS</sequence>
<dbReference type="RefSeq" id="WP_211955529.1">
    <property type="nucleotide sequence ID" value="NZ_CAJPVI010000030.1"/>
</dbReference>
<dbReference type="PANTHER" id="PTHR46564">
    <property type="entry name" value="TRANSPOSASE"/>
    <property type="match status" value="1"/>
</dbReference>
<evidence type="ECO:0000313" key="2">
    <source>
        <dbReference type="EMBL" id="CAG2154128.1"/>
    </source>
</evidence>
<accession>A0ABN7Q640</accession>
<organism evidence="2 3">
    <name type="scientific">Cupriavidus numazuensis</name>
    <dbReference type="NCBI Taxonomy" id="221992"/>
    <lineage>
        <taxon>Bacteria</taxon>
        <taxon>Pseudomonadati</taxon>
        <taxon>Pseudomonadota</taxon>
        <taxon>Betaproteobacteria</taxon>
        <taxon>Burkholderiales</taxon>
        <taxon>Burkholderiaceae</taxon>
        <taxon>Cupriavidus</taxon>
    </lineage>
</organism>
<name>A0ABN7Q640_9BURK</name>
<evidence type="ECO:0000313" key="3">
    <source>
        <dbReference type="Proteomes" id="UP000672657"/>
    </source>
</evidence>
<dbReference type="PANTHER" id="PTHR46564:SF1">
    <property type="entry name" value="TRANSPOSASE"/>
    <property type="match status" value="1"/>
</dbReference>
<dbReference type="Pfam" id="PF13358">
    <property type="entry name" value="DDE_3"/>
    <property type="match status" value="1"/>
</dbReference>
<feature type="domain" description="Tc1-like transposase DDE" evidence="1">
    <location>
        <begin position="19"/>
        <end position="155"/>
    </location>
</feature>
<dbReference type="EMBL" id="CAJPVI010000030">
    <property type="protein sequence ID" value="CAG2154128.1"/>
    <property type="molecule type" value="Genomic_DNA"/>
</dbReference>
<dbReference type="InterPro" id="IPR036397">
    <property type="entry name" value="RNaseH_sf"/>
</dbReference>
<protein>
    <recommendedName>
        <fullName evidence="1">Tc1-like transposase DDE domain-containing protein</fullName>
    </recommendedName>
</protein>
<dbReference type="InterPro" id="IPR047655">
    <property type="entry name" value="Transpos_IS630-like"/>
</dbReference>
<dbReference type="Gene3D" id="3.30.420.10">
    <property type="entry name" value="Ribonuclease H-like superfamily/Ribonuclease H"/>
    <property type="match status" value="1"/>
</dbReference>
<dbReference type="InterPro" id="IPR038717">
    <property type="entry name" value="Tc1-like_DDE_dom"/>
</dbReference>
<dbReference type="NCBIfam" id="NF033545">
    <property type="entry name" value="transpos_IS630"/>
    <property type="match status" value="1"/>
</dbReference>
<keyword evidence="3" id="KW-1185">Reference proteome</keyword>
<gene>
    <name evidence="2" type="ORF">LMG26411_04544</name>
</gene>
<evidence type="ECO:0000259" key="1">
    <source>
        <dbReference type="Pfam" id="PF13358"/>
    </source>
</evidence>
<reference evidence="2 3" key="1">
    <citation type="submission" date="2021-03" db="EMBL/GenBank/DDBJ databases">
        <authorList>
            <person name="Peeters C."/>
        </authorList>
    </citation>
    <scope>NUCLEOTIDE SEQUENCE [LARGE SCALE GENOMIC DNA]</scope>
    <source>
        <strain evidence="2 3">LMG 26411</strain>
    </source>
</reference>